<reference evidence="11 12" key="1">
    <citation type="submission" date="2009-10" db="EMBL/GenBank/DDBJ databases">
        <title>Complete sequence of chromosome of Ammonifex degensii KC4.</title>
        <authorList>
            <consortium name="US DOE Joint Genome Institute"/>
            <person name="Kerfeld C."/>
            <person name="Goodner B."/>
            <person name="Huber H."/>
            <person name="Stetter K."/>
            <person name="Lucas S."/>
            <person name="Copeland A."/>
            <person name="Lapidus A."/>
            <person name="Glavina del Rio T."/>
            <person name="Dalin E."/>
            <person name="Tice H."/>
            <person name="Bruce D."/>
            <person name="Goodwin L."/>
            <person name="Pitluck S."/>
            <person name="Saunders E."/>
            <person name="Brettin T."/>
            <person name="Detter J.C."/>
            <person name="Han C."/>
            <person name="Larimer F."/>
            <person name="Land M."/>
            <person name="Hauser L."/>
            <person name="Kyrpides N."/>
            <person name="Ovchinnikova G."/>
            <person name="Richardson P."/>
        </authorList>
    </citation>
    <scope>NUCLEOTIDE SEQUENCE [LARGE SCALE GENOMIC DNA]</scope>
    <source>
        <strain evidence="12">DSM 10501 / KC4</strain>
    </source>
</reference>
<dbReference type="Pfam" id="PF02665">
    <property type="entry name" value="Nitrate_red_gam"/>
    <property type="match status" value="1"/>
</dbReference>
<keyword evidence="7" id="KW-0560">Oxidoreductase</keyword>
<dbReference type="EMBL" id="CP001785">
    <property type="protein sequence ID" value="ACX51210.1"/>
    <property type="molecule type" value="Genomic_DNA"/>
</dbReference>
<dbReference type="GO" id="GO:0019645">
    <property type="term" value="P:anaerobic electron transport chain"/>
    <property type="evidence" value="ECO:0007669"/>
    <property type="project" value="TreeGrafter"/>
</dbReference>
<dbReference type="OrthoDB" id="9769404at2"/>
<evidence type="ECO:0000256" key="1">
    <source>
        <dbReference type="ARBA" id="ARBA00004651"/>
    </source>
</evidence>
<name>C9RAA1_AMMDK</name>
<dbReference type="PANTHER" id="PTHR30598:SF3">
    <property type="entry name" value="RESPIRATORY NITRATE REDUCTASE 1 GAMMA CHAIN"/>
    <property type="match status" value="1"/>
</dbReference>
<feature type="transmembrane region" description="Helical" evidence="9">
    <location>
        <begin position="71"/>
        <end position="95"/>
    </location>
</feature>
<gene>
    <name evidence="11" type="ordered locus">Adeg_0033</name>
</gene>
<feature type="domain" description="NarG-like" evidence="10">
    <location>
        <begin position="69"/>
        <end position="227"/>
    </location>
</feature>
<dbReference type="RefSeq" id="WP_012818190.1">
    <property type="nucleotide sequence ID" value="NC_013385.1"/>
</dbReference>
<feature type="transmembrane region" description="Helical" evidence="9">
    <location>
        <begin position="115"/>
        <end position="136"/>
    </location>
</feature>
<evidence type="ECO:0000256" key="5">
    <source>
        <dbReference type="ARBA" id="ARBA00022982"/>
    </source>
</evidence>
<feature type="transmembrane region" description="Helical" evidence="9">
    <location>
        <begin position="7"/>
        <end position="26"/>
    </location>
</feature>
<keyword evidence="8 9" id="KW-0472">Membrane</keyword>
<dbReference type="AlphaFoldDB" id="C9RAA1"/>
<dbReference type="InterPro" id="IPR036197">
    <property type="entry name" value="NarG-like_sf"/>
</dbReference>
<evidence type="ECO:0000256" key="3">
    <source>
        <dbReference type="ARBA" id="ARBA00022475"/>
    </source>
</evidence>
<dbReference type="eggNOG" id="COG2181">
    <property type="taxonomic scope" value="Bacteria"/>
</dbReference>
<keyword evidence="3" id="KW-1003">Cell membrane</keyword>
<dbReference type="Gene3D" id="1.20.950.20">
    <property type="entry name" value="Transmembrane di-heme cytochromes, Chain C"/>
    <property type="match status" value="1"/>
</dbReference>
<dbReference type="GO" id="GO:0008940">
    <property type="term" value="F:nitrate reductase activity"/>
    <property type="evidence" value="ECO:0007669"/>
    <property type="project" value="TreeGrafter"/>
</dbReference>
<dbReference type="GO" id="GO:0009055">
    <property type="term" value="F:electron transfer activity"/>
    <property type="evidence" value="ECO:0007669"/>
    <property type="project" value="TreeGrafter"/>
</dbReference>
<evidence type="ECO:0000313" key="11">
    <source>
        <dbReference type="EMBL" id="ACX51210.1"/>
    </source>
</evidence>
<evidence type="ECO:0000313" key="12">
    <source>
        <dbReference type="Proteomes" id="UP000002620"/>
    </source>
</evidence>
<dbReference type="Proteomes" id="UP000002620">
    <property type="component" value="Chromosome"/>
</dbReference>
<keyword evidence="5" id="KW-0249">Electron transport</keyword>
<evidence type="ECO:0000256" key="6">
    <source>
        <dbReference type="ARBA" id="ARBA00022989"/>
    </source>
</evidence>
<keyword evidence="4 9" id="KW-0812">Transmembrane</keyword>
<evidence type="ECO:0000256" key="8">
    <source>
        <dbReference type="ARBA" id="ARBA00023136"/>
    </source>
</evidence>
<sequence length="254" mass="29612">MKYFLVQILPYFTVALFLGGIVWRIWRWMIARIVHNITLSPFPSNWVAAILWILWQMVAFWNVLKFDPWLWVGAWPMHVALFSILGGHVLGIYTLGTQFHLLFPWLVTEAQSERASEFLGTFFGIIFFVALLYLLIRRLTLTRMKVISSTSDYLHLLLLLAISGVGNYMRLVEGAGITYAEAKTFLAGLFTFNPQPFPDNWFFFTHFLLVQILMIVFPFSKLMHSFGIMWERWIVNRPYKEAPIGLPGVKLRLD</sequence>
<evidence type="ECO:0000256" key="7">
    <source>
        <dbReference type="ARBA" id="ARBA00023002"/>
    </source>
</evidence>
<feature type="transmembrane region" description="Helical" evidence="9">
    <location>
        <begin position="200"/>
        <end position="219"/>
    </location>
</feature>
<feature type="transmembrane region" description="Helical" evidence="9">
    <location>
        <begin position="46"/>
        <end position="64"/>
    </location>
</feature>
<dbReference type="InterPro" id="IPR051936">
    <property type="entry name" value="Heme-iron_electron_transfer"/>
</dbReference>
<dbReference type="GO" id="GO:0020037">
    <property type="term" value="F:heme binding"/>
    <property type="evidence" value="ECO:0007669"/>
    <property type="project" value="TreeGrafter"/>
</dbReference>
<dbReference type="HOGENOM" id="CLU_067516_1_0_9"/>
<evidence type="ECO:0000256" key="4">
    <source>
        <dbReference type="ARBA" id="ARBA00022692"/>
    </source>
</evidence>
<dbReference type="SUPFAM" id="SSF103501">
    <property type="entry name" value="Respiratory nitrate reductase 1 gamma chain"/>
    <property type="match status" value="1"/>
</dbReference>
<accession>C9RAA1</accession>
<keyword evidence="12" id="KW-1185">Reference proteome</keyword>
<organism evidence="11 12">
    <name type="scientific">Ammonifex degensii (strain DSM 10501 / KC4)</name>
    <dbReference type="NCBI Taxonomy" id="429009"/>
    <lineage>
        <taxon>Bacteria</taxon>
        <taxon>Bacillati</taxon>
        <taxon>Bacillota</taxon>
        <taxon>Clostridia</taxon>
        <taxon>Thermoanaerobacterales</taxon>
        <taxon>Thermoanaerobacteraceae</taxon>
        <taxon>Ammonifex</taxon>
    </lineage>
</organism>
<protein>
    <submittedName>
        <fullName evidence="11">Nitrate reductase gamma subunit</fullName>
    </submittedName>
</protein>
<dbReference type="InterPro" id="IPR023234">
    <property type="entry name" value="NarG-like_domain"/>
</dbReference>
<comment type="subcellular location">
    <subcellularLocation>
        <location evidence="1">Cell membrane</location>
        <topology evidence="1">Multi-pass membrane protein</topology>
    </subcellularLocation>
</comment>
<dbReference type="PANTHER" id="PTHR30598">
    <property type="entry name" value="NITRATE REDUCTASE PRIVATE CHAPERONE, REDOX ENZYME MATURATION PROTEIN REMP FAMILY"/>
    <property type="match status" value="1"/>
</dbReference>
<dbReference type="STRING" id="429009.Adeg_0033"/>
<keyword evidence="2" id="KW-0813">Transport</keyword>
<dbReference type="KEGG" id="adg:Adeg_0033"/>
<dbReference type="GO" id="GO:0005886">
    <property type="term" value="C:plasma membrane"/>
    <property type="evidence" value="ECO:0007669"/>
    <property type="project" value="UniProtKB-SubCell"/>
</dbReference>
<proteinExistence type="predicted"/>
<evidence type="ECO:0000256" key="2">
    <source>
        <dbReference type="ARBA" id="ARBA00022448"/>
    </source>
</evidence>
<keyword evidence="6 9" id="KW-1133">Transmembrane helix</keyword>
<evidence type="ECO:0000256" key="9">
    <source>
        <dbReference type="SAM" id="Phobius"/>
    </source>
</evidence>
<feature type="transmembrane region" description="Helical" evidence="9">
    <location>
        <begin position="156"/>
        <end position="180"/>
    </location>
</feature>
<evidence type="ECO:0000259" key="10">
    <source>
        <dbReference type="Pfam" id="PF02665"/>
    </source>
</evidence>